<proteinExistence type="predicted"/>
<dbReference type="EMBL" id="BSDI01000040">
    <property type="protein sequence ID" value="GLI01049.1"/>
    <property type="molecule type" value="Genomic_DNA"/>
</dbReference>
<dbReference type="RefSeq" id="WP_281901749.1">
    <property type="nucleotide sequence ID" value="NZ_BSDI01000040.1"/>
</dbReference>
<reference evidence="1" key="1">
    <citation type="submission" date="2022-12" db="EMBL/GenBank/DDBJ databases">
        <title>New Phytohabitans aurantiacus sp. RD004123 nov., an actinomycete isolated from soil.</title>
        <authorList>
            <person name="Triningsih D.W."/>
            <person name="Harunari E."/>
            <person name="Igarashi Y."/>
        </authorList>
    </citation>
    <scope>NUCLEOTIDE SEQUENCE</scope>
    <source>
        <strain evidence="1">RD004123</strain>
    </source>
</reference>
<protein>
    <submittedName>
        <fullName evidence="1">Uncharacterized protein</fullName>
    </submittedName>
</protein>
<evidence type="ECO:0000313" key="2">
    <source>
        <dbReference type="Proteomes" id="UP001144280"/>
    </source>
</evidence>
<evidence type="ECO:0000313" key="1">
    <source>
        <dbReference type="EMBL" id="GLI01049.1"/>
    </source>
</evidence>
<keyword evidence="2" id="KW-1185">Reference proteome</keyword>
<gene>
    <name evidence="1" type="ORF">Pa4123_63250</name>
</gene>
<name>A0ABQ5R2Q0_9ACTN</name>
<comment type="caution">
    <text evidence="1">The sequence shown here is derived from an EMBL/GenBank/DDBJ whole genome shotgun (WGS) entry which is preliminary data.</text>
</comment>
<sequence>MRIEIEWIDDVDGGLAELEAFLRQDPRMDEVPLTRGRPVVAPTSLGVLEVLEVIATDVTLGMVASALYDFLRRHNRAGTAEASTQLRLTRTDLPDEVRHVEIELSGSAATVEQVVRDALTAD</sequence>
<organism evidence="1 2">
    <name type="scientific">Phytohabitans aurantiacus</name>
    <dbReference type="NCBI Taxonomy" id="3016789"/>
    <lineage>
        <taxon>Bacteria</taxon>
        <taxon>Bacillati</taxon>
        <taxon>Actinomycetota</taxon>
        <taxon>Actinomycetes</taxon>
        <taxon>Micromonosporales</taxon>
        <taxon>Micromonosporaceae</taxon>
    </lineage>
</organism>
<accession>A0ABQ5R2Q0</accession>
<dbReference type="Proteomes" id="UP001144280">
    <property type="component" value="Unassembled WGS sequence"/>
</dbReference>